<dbReference type="PROSITE" id="PS00674">
    <property type="entry name" value="AAA"/>
    <property type="match status" value="1"/>
</dbReference>
<evidence type="ECO:0000256" key="2">
    <source>
        <dbReference type="ARBA" id="ARBA00007448"/>
    </source>
</evidence>
<protein>
    <recommendedName>
        <fullName evidence="7">AAA+ ATPase domain-containing protein</fullName>
    </recommendedName>
</protein>
<evidence type="ECO:0000256" key="4">
    <source>
        <dbReference type="ARBA" id="ARBA00022842"/>
    </source>
</evidence>
<dbReference type="InterPro" id="IPR003960">
    <property type="entry name" value="ATPase_AAA_CS"/>
</dbReference>
<dbReference type="SUPFAM" id="SSF52540">
    <property type="entry name" value="P-loop containing nucleoside triphosphate hydrolases"/>
    <property type="match status" value="1"/>
</dbReference>
<proteinExistence type="inferred from homology"/>
<dbReference type="Pfam" id="PF00004">
    <property type="entry name" value="AAA"/>
    <property type="match status" value="1"/>
</dbReference>
<dbReference type="InterPro" id="IPR025753">
    <property type="entry name" value="AAA_N_dom"/>
</dbReference>
<dbReference type="InterPro" id="IPR003959">
    <property type="entry name" value="ATPase_AAA_core"/>
</dbReference>
<keyword evidence="6" id="KW-0547">Nucleotide-binding</keyword>
<dbReference type="Gene3D" id="6.10.280.40">
    <property type="match status" value="1"/>
</dbReference>
<evidence type="ECO:0000313" key="8">
    <source>
        <dbReference type="EMBL" id="KAK9989294.1"/>
    </source>
</evidence>
<dbReference type="InterPro" id="IPR003593">
    <property type="entry name" value="AAA+_ATPase"/>
</dbReference>
<comment type="catalytic activity">
    <reaction evidence="5">
        <text>ATP + H2O = ADP + phosphate + H(+)</text>
        <dbReference type="Rhea" id="RHEA:13065"/>
        <dbReference type="ChEBI" id="CHEBI:15377"/>
        <dbReference type="ChEBI" id="CHEBI:15378"/>
        <dbReference type="ChEBI" id="CHEBI:30616"/>
        <dbReference type="ChEBI" id="CHEBI:43474"/>
        <dbReference type="ChEBI" id="CHEBI:456216"/>
    </reaction>
</comment>
<evidence type="ECO:0000256" key="6">
    <source>
        <dbReference type="RuleBase" id="RU003651"/>
    </source>
</evidence>
<dbReference type="GO" id="GO:0005524">
    <property type="term" value="F:ATP binding"/>
    <property type="evidence" value="ECO:0007669"/>
    <property type="project" value="UniProtKB-KW"/>
</dbReference>
<keyword evidence="6" id="KW-0067">ATP-binding</keyword>
<evidence type="ECO:0000313" key="9">
    <source>
        <dbReference type="Proteomes" id="UP001459277"/>
    </source>
</evidence>
<dbReference type="Pfam" id="PF25568">
    <property type="entry name" value="AAA_lid_At3g28540"/>
    <property type="match status" value="1"/>
</dbReference>
<dbReference type="PANTHER" id="PTHR23070">
    <property type="entry name" value="BCS1 AAA-TYPE ATPASE"/>
    <property type="match status" value="1"/>
</dbReference>
<reference evidence="8 9" key="1">
    <citation type="submission" date="2024-01" db="EMBL/GenBank/DDBJ databases">
        <title>A telomere-to-telomere, gap-free genome of sweet tea (Lithocarpus litseifolius).</title>
        <authorList>
            <person name="Zhou J."/>
        </authorList>
    </citation>
    <scope>NUCLEOTIDE SEQUENCE [LARGE SCALE GENOMIC DNA]</scope>
    <source>
        <strain evidence="8">Zhou-2022a</strain>
        <tissue evidence="8">Leaf</tissue>
    </source>
</reference>
<keyword evidence="3" id="KW-0378">Hydrolase</keyword>
<evidence type="ECO:0000256" key="5">
    <source>
        <dbReference type="ARBA" id="ARBA00049360"/>
    </source>
</evidence>
<comment type="cofactor">
    <cofactor evidence="1">
        <name>Mg(2+)</name>
        <dbReference type="ChEBI" id="CHEBI:18420"/>
    </cofactor>
</comment>
<keyword evidence="4" id="KW-0460">Magnesium</keyword>
<dbReference type="Proteomes" id="UP001459277">
    <property type="component" value="Unassembled WGS sequence"/>
</dbReference>
<evidence type="ECO:0000259" key="7">
    <source>
        <dbReference type="SMART" id="SM00382"/>
    </source>
</evidence>
<dbReference type="GO" id="GO:0016887">
    <property type="term" value="F:ATP hydrolysis activity"/>
    <property type="evidence" value="ECO:0007669"/>
    <property type="project" value="InterPro"/>
</dbReference>
<dbReference type="InterPro" id="IPR050747">
    <property type="entry name" value="Mitochondrial_chaperone_BCS1"/>
</dbReference>
<dbReference type="AlphaFoldDB" id="A0AAW2BWR0"/>
<sequence length="434" mass="49830">MVSLKAMLRPLITIFSAAFVLLGNEFIPPALRSLFSIVVNYFFTPQFTLIIEENVGLSTNQIYAAATTYLRTKISYSSKLKRIKVSKTNRQEELSIDIVVGEVVMDHFENIELKWKLNEEKEEKKKAKVNKPRVYFTLAFDKRYEKDVLETYLPYVITRFEEIQKEEKEKMRTIKLYSRDYSRGGPGGDWASINLEHPATFEKLAMDPKQKRSLIADLDRFVKRKELYKKVGKVWKRGYLLYGPPGTGKSSLIAAIANYLNFNIYDLNLSGGRYSDADLRRTLLSTSNRSILVIEDIDCGAELEDREKNNNSDTIKFTLSGLLNIIDGLWSSCGDERIIVFTTNHKDKLDPALLRPGRMDVHIPMLYCTMDGFKLLASNYLNIEGDHQLYRQIEGLLENVKVTPAEIAEELLKSDDLDDSLRGLVVFLEEKKKT</sequence>
<dbReference type="EMBL" id="JAZDWU010000010">
    <property type="protein sequence ID" value="KAK9989294.1"/>
    <property type="molecule type" value="Genomic_DNA"/>
</dbReference>
<keyword evidence="9" id="KW-1185">Reference proteome</keyword>
<comment type="caution">
    <text evidence="8">The sequence shown here is derived from an EMBL/GenBank/DDBJ whole genome shotgun (WGS) entry which is preliminary data.</text>
</comment>
<dbReference type="SMART" id="SM00382">
    <property type="entry name" value="AAA"/>
    <property type="match status" value="1"/>
</dbReference>
<dbReference type="CDD" id="cd19510">
    <property type="entry name" value="RecA-like_BCS1"/>
    <property type="match status" value="1"/>
</dbReference>
<accession>A0AAW2BWR0</accession>
<dbReference type="GO" id="GO:0006950">
    <property type="term" value="P:response to stress"/>
    <property type="evidence" value="ECO:0007669"/>
    <property type="project" value="UniProtKB-ARBA"/>
</dbReference>
<name>A0AAW2BWR0_9ROSI</name>
<feature type="domain" description="AAA+ ATPase" evidence="7">
    <location>
        <begin position="235"/>
        <end position="369"/>
    </location>
</feature>
<organism evidence="8 9">
    <name type="scientific">Lithocarpus litseifolius</name>
    <dbReference type="NCBI Taxonomy" id="425828"/>
    <lineage>
        <taxon>Eukaryota</taxon>
        <taxon>Viridiplantae</taxon>
        <taxon>Streptophyta</taxon>
        <taxon>Embryophyta</taxon>
        <taxon>Tracheophyta</taxon>
        <taxon>Spermatophyta</taxon>
        <taxon>Magnoliopsida</taxon>
        <taxon>eudicotyledons</taxon>
        <taxon>Gunneridae</taxon>
        <taxon>Pentapetalae</taxon>
        <taxon>rosids</taxon>
        <taxon>fabids</taxon>
        <taxon>Fagales</taxon>
        <taxon>Fagaceae</taxon>
        <taxon>Lithocarpus</taxon>
    </lineage>
</organism>
<dbReference type="InterPro" id="IPR027417">
    <property type="entry name" value="P-loop_NTPase"/>
</dbReference>
<dbReference type="Gene3D" id="3.40.50.300">
    <property type="entry name" value="P-loop containing nucleotide triphosphate hydrolases"/>
    <property type="match status" value="1"/>
</dbReference>
<evidence type="ECO:0000256" key="3">
    <source>
        <dbReference type="ARBA" id="ARBA00022801"/>
    </source>
</evidence>
<dbReference type="InterPro" id="IPR058017">
    <property type="entry name" value="At3g28540-like_C"/>
</dbReference>
<comment type="similarity">
    <text evidence="2">Belongs to the AAA ATPase family. BCS1 subfamily.</text>
</comment>
<evidence type="ECO:0000256" key="1">
    <source>
        <dbReference type="ARBA" id="ARBA00001946"/>
    </source>
</evidence>
<dbReference type="Pfam" id="PF14363">
    <property type="entry name" value="AAA_assoc"/>
    <property type="match status" value="1"/>
</dbReference>
<gene>
    <name evidence="8" type="ORF">SO802_029533</name>
</gene>